<name>A0AAV6XKR1_9LAMI</name>
<evidence type="ECO:0000256" key="6">
    <source>
        <dbReference type="ARBA" id="ARBA00022927"/>
    </source>
</evidence>
<sequence length="242" mass="27644">MDVHTKIMKAYKQVPMWWFLIILVVNIAVILYTCKHYESSLQLPWWGVLLACAIACFYTLPIGIIYATTNQYLESDYVTESTSEPNITQAFDNEDSPTVSPLSETVINSDSPYFRRSSRDIHPPKWTNDYHCSTLPQSSYSTAHPMSLFVNYSNVSDEYKSILSALFNEVEPQSFQEPVAVAPVLVWLAAKAFPEKKWIRLIKMPILLGSTAMMPPAGAINYTSWLIVAFIFGYVLFRYRPK</sequence>
<evidence type="ECO:0000256" key="4">
    <source>
        <dbReference type="ARBA" id="ARBA00022692"/>
    </source>
</evidence>
<evidence type="ECO:0000313" key="10">
    <source>
        <dbReference type="EMBL" id="KAG8381106.1"/>
    </source>
</evidence>
<evidence type="ECO:0000256" key="2">
    <source>
        <dbReference type="ARBA" id="ARBA00005484"/>
    </source>
</evidence>
<evidence type="ECO:0000256" key="9">
    <source>
        <dbReference type="SAM" id="Phobius"/>
    </source>
</evidence>
<proteinExistence type="inferred from homology"/>
<dbReference type="GO" id="GO:0015031">
    <property type="term" value="P:protein transport"/>
    <property type="evidence" value="ECO:0007669"/>
    <property type="project" value="UniProtKB-KW"/>
</dbReference>
<evidence type="ECO:0000256" key="5">
    <source>
        <dbReference type="ARBA" id="ARBA00022856"/>
    </source>
</evidence>
<gene>
    <name evidence="10" type="ORF">BUALT_Bualt06G0087800</name>
</gene>
<evidence type="ECO:0000256" key="3">
    <source>
        <dbReference type="ARBA" id="ARBA00022448"/>
    </source>
</evidence>
<dbReference type="Proteomes" id="UP000826271">
    <property type="component" value="Unassembled WGS sequence"/>
</dbReference>
<dbReference type="InterPro" id="IPR004813">
    <property type="entry name" value="OPT"/>
</dbReference>
<feature type="transmembrane region" description="Helical" evidence="9">
    <location>
        <begin position="219"/>
        <end position="237"/>
    </location>
</feature>
<evidence type="ECO:0000256" key="1">
    <source>
        <dbReference type="ARBA" id="ARBA00004141"/>
    </source>
</evidence>
<dbReference type="AlphaFoldDB" id="A0AAV6XKR1"/>
<evidence type="ECO:0000256" key="7">
    <source>
        <dbReference type="ARBA" id="ARBA00022989"/>
    </source>
</evidence>
<comment type="caution">
    <text evidence="10">The sequence shown here is derived from an EMBL/GenBank/DDBJ whole genome shotgun (WGS) entry which is preliminary data.</text>
</comment>
<keyword evidence="6" id="KW-0653">Protein transport</keyword>
<organism evidence="10 11">
    <name type="scientific">Buddleja alternifolia</name>
    <dbReference type="NCBI Taxonomy" id="168488"/>
    <lineage>
        <taxon>Eukaryota</taxon>
        <taxon>Viridiplantae</taxon>
        <taxon>Streptophyta</taxon>
        <taxon>Embryophyta</taxon>
        <taxon>Tracheophyta</taxon>
        <taxon>Spermatophyta</taxon>
        <taxon>Magnoliopsida</taxon>
        <taxon>eudicotyledons</taxon>
        <taxon>Gunneridae</taxon>
        <taxon>Pentapetalae</taxon>
        <taxon>asterids</taxon>
        <taxon>lamiids</taxon>
        <taxon>Lamiales</taxon>
        <taxon>Scrophulariaceae</taxon>
        <taxon>Buddlejeae</taxon>
        <taxon>Buddleja</taxon>
    </lineage>
</organism>
<reference evidence="10" key="1">
    <citation type="submission" date="2019-10" db="EMBL/GenBank/DDBJ databases">
        <authorList>
            <person name="Zhang R."/>
            <person name="Pan Y."/>
            <person name="Wang J."/>
            <person name="Ma R."/>
            <person name="Yu S."/>
        </authorList>
    </citation>
    <scope>NUCLEOTIDE SEQUENCE</scope>
    <source>
        <strain evidence="10">LA-IB0</strain>
        <tissue evidence="10">Leaf</tissue>
    </source>
</reference>
<keyword evidence="5" id="KW-0571">Peptide transport</keyword>
<evidence type="ECO:0000313" key="11">
    <source>
        <dbReference type="Proteomes" id="UP000826271"/>
    </source>
</evidence>
<dbReference type="Pfam" id="PF03169">
    <property type="entry name" value="OPT"/>
    <property type="match status" value="2"/>
</dbReference>
<accession>A0AAV6XKR1</accession>
<keyword evidence="7 9" id="KW-1133">Transmembrane helix</keyword>
<keyword evidence="11" id="KW-1185">Reference proteome</keyword>
<dbReference type="InterPro" id="IPR004648">
    <property type="entry name" value="Oligpept_transpt"/>
</dbReference>
<evidence type="ECO:0000256" key="8">
    <source>
        <dbReference type="ARBA" id="ARBA00023136"/>
    </source>
</evidence>
<keyword evidence="4 9" id="KW-0812">Transmembrane</keyword>
<dbReference type="PANTHER" id="PTHR22601">
    <property type="entry name" value="ISP4 LIKE PROTEIN"/>
    <property type="match status" value="1"/>
</dbReference>
<keyword evidence="8 9" id="KW-0472">Membrane</keyword>
<feature type="transmembrane region" description="Helical" evidence="9">
    <location>
        <begin position="46"/>
        <end position="67"/>
    </location>
</feature>
<dbReference type="EMBL" id="WHWC01000006">
    <property type="protein sequence ID" value="KAG8381106.1"/>
    <property type="molecule type" value="Genomic_DNA"/>
</dbReference>
<feature type="transmembrane region" description="Helical" evidence="9">
    <location>
        <begin position="16"/>
        <end position="34"/>
    </location>
</feature>
<protein>
    <submittedName>
        <fullName evidence="10">Uncharacterized protein</fullName>
    </submittedName>
</protein>
<keyword evidence="3" id="KW-0813">Transport</keyword>
<dbReference type="GO" id="GO:0016020">
    <property type="term" value="C:membrane"/>
    <property type="evidence" value="ECO:0007669"/>
    <property type="project" value="UniProtKB-SubCell"/>
</dbReference>
<comment type="similarity">
    <text evidence="2">Belongs to the oligopeptide OPT transporter (TC 2.A.67.1) family.</text>
</comment>
<comment type="subcellular location">
    <subcellularLocation>
        <location evidence="1">Membrane</location>
        <topology evidence="1">Multi-pass membrane protein</topology>
    </subcellularLocation>
</comment>
<dbReference type="GO" id="GO:0035673">
    <property type="term" value="F:oligopeptide transmembrane transporter activity"/>
    <property type="evidence" value="ECO:0007669"/>
    <property type="project" value="InterPro"/>
</dbReference>